<evidence type="ECO:0000313" key="2">
    <source>
        <dbReference type="Proteomes" id="UP000789570"/>
    </source>
</evidence>
<dbReference type="AlphaFoldDB" id="A0A9N9HF53"/>
<sequence length="116" mass="13737">MDDIKLFMEHSAIQCEKFVVRIWEARTATVMENWSFGMIGMGESIKEAINDNFLVYKRKYSARRPKMTKLVNEYRIIKSCHVTFEHNGLQESLLYSQVSLQAFGKYQENLKLHLFH</sequence>
<proteinExistence type="predicted"/>
<name>A0A9N9HF53_9GLOM</name>
<protein>
    <submittedName>
        <fullName evidence="1">6458_t:CDS:1</fullName>
    </submittedName>
</protein>
<dbReference type="Proteomes" id="UP000789570">
    <property type="component" value="Unassembled WGS sequence"/>
</dbReference>
<accession>A0A9N9HF53</accession>
<gene>
    <name evidence="1" type="ORF">FCALED_LOCUS12666</name>
</gene>
<keyword evidence="2" id="KW-1185">Reference proteome</keyword>
<comment type="caution">
    <text evidence="1">The sequence shown here is derived from an EMBL/GenBank/DDBJ whole genome shotgun (WGS) entry which is preliminary data.</text>
</comment>
<organism evidence="1 2">
    <name type="scientific">Funneliformis caledonium</name>
    <dbReference type="NCBI Taxonomy" id="1117310"/>
    <lineage>
        <taxon>Eukaryota</taxon>
        <taxon>Fungi</taxon>
        <taxon>Fungi incertae sedis</taxon>
        <taxon>Mucoromycota</taxon>
        <taxon>Glomeromycotina</taxon>
        <taxon>Glomeromycetes</taxon>
        <taxon>Glomerales</taxon>
        <taxon>Glomeraceae</taxon>
        <taxon>Funneliformis</taxon>
    </lineage>
</organism>
<reference evidence="1" key="1">
    <citation type="submission" date="2021-06" db="EMBL/GenBank/DDBJ databases">
        <authorList>
            <person name="Kallberg Y."/>
            <person name="Tangrot J."/>
            <person name="Rosling A."/>
        </authorList>
    </citation>
    <scope>NUCLEOTIDE SEQUENCE</scope>
    <source>
        <strain evidence="1">UK204</strain>
    </source>
</reference>
<evidence type="ECO:0000313" key="1">
    <source>
        <dbReference type="EMBL" id="CAG8684263.1"/>
    </source>
</evidence>
<dbReference type="EMBL" id="CAJVPQ010006388">
    <property type="protein sequence ID" value="CAG8684263.1"/>
    <property type="molecule type" value="Genomic_DNA"/>
</dbReference>